<dbReference type="InterPro" id="IPR010982">
    <property type="entry name" value="Lambda_DNA-bd_dom_sf"/>
</dbReference>
<sequence>MASPSGGIAKAVTIRDVAAAAEVSIGTASKALNGRGRMRAETRDRVLAAAERLGFRPNPLAQGLLAGRTYTVGLVTGDSFGRFSIPVMLGAEDALGAGQISVFMCDTRDDPIRERHYVERLLARRVEGIIVTGRRTEPRPGIGRDLPVPVVYAMTQSTDESDVSIIPDDEGGGALAARHLLATGRTRIGHVTGPHRFQAARRRAHGLSTALAAAGLEPAGEVLFGQWSEEWGRQGADVLLHAAPDVDAVFCGSDQIARGVAETLRERGRRVPEDVALVGFDNWEPMALGCRPPLTTVDMNLGEIGRLAARHLLAAISGTGDGLLSGSLDGSFGGGTLGGGVTIVPAGLVLRESTRRAVRGG</sequence>
<dbReference type="EMBL" id="BAABDQ010000030">
    <property type="protein sequence ID" value="GAA3595308.1"/>
    <property type="molecule type" value="Genomic_DNA"/>
</dbReference>
<evidence type="ECO:0000256" key="1">
    <source>
        <dbReference type="ARBA" id="ARBA00023015"/>
    </source>
</evidence>
<dbReference type="GO" id="GO:0003677">
    <property type="term" value="F:DNA binding"/>
    <property type="evidence" value="ECO:0007669"/>
    <property type="project" value="UniProtKB-KW"/>
</dbReference>
<evidence type="ECO:0000259" key="4">
    <source>
        <dbReference type="PROSITE" id="PS50932"/>
    </source>
</evidence>
<dbReference type="Pfam" id="PF13377">
    <property type="entry name" value="Peripla_BP_3"/>
    <property type="match status" value="1"/>
</dbReference>
<organism evidence="5 6">
    <name type="scientific">Nonomuraea rosea</name>
    <dbReference type="NCBI Taxonomy" id="638574"/>
    <lineage>
        <taxon>Bacteria</taxon>
        <taxon>Bacillati</taxon>
        <taxon>Actinomycetota</taxon>
        <taxon>Actinomycetes</taxon>
        <taxon>Streptosporangiales</taxon>
        <taxon>Streptosporangiaceae</taxon>
        <taxon>Nonomuraea</taxon>
    </lineage>
</organism>
<reference evidence="6" key="1">
    <citation type="journal article" date="2019" name="Int. J. Syst. Evol. Microbiol.">
        <title>The Global Catalogue of Microorganisms (GCM) 10K type strain sequencing project: providing services to taxonomists for standard genome sequencing and annotation.</title>
        <authorList>
            <consortium name="The Broad Institute Genomics Platform"/>
            <consortium name="The Broad Institute Genome Sequencing Center for Infectious Disease"/>
            <person name="Wu L."/>
            <person name="Ma J."/>
        </authorList>
    </citation>
    <scope>NUCLEOTIDE SEQUENCE [LARGE SCALE GENOMIC DNA]</scope>
    <source>
        <strain evidence="6">JCM 17326</strain>
    </source>
</reference>
<name>A0ABP6Z2E9_9ACTN</name>
<protein>
    <submittedName>
        <fullName evidence="5">LacI family DNA-binding transcriptional regulator</fullName>
    </submittedName>
</protein>
<feature type="domain" description="HTH lacI-type" evidence="4">
    <location>
        <begin position="12"/>
        <end position="66"/>
    </location>
</feature>
<dbReference type="PANTHER" id="PTHR30146:SF109">
    <property type="entry name" value="HTH-TYPE TRANSCRIPTIONAL REGULATOR GALS"/>
    <property type="match status" value="1"/>
</dbReference>
<dbReference type="RefSeq" id="WP_345572425.1">
    <property type="nucleotide sequence ID" value="NZ_BAABDQ010000030.1"/>
</dbReference>
<keyword evidence="2 5" id="KW-0238">DNA-binding</keyword>
<dbReference type="SUPFAM" id="SSF53822">
    <property type="entry name" value="Periplasmic binding protein-like I"/>
    <property type="match status" value="1"/>
</dbReference>
<evidence type="ECO:0000313" key="6">
    <source>
        <dbReference type="Proteomes" id="UP001500630"/>
    </source>
</evidence>
<gene>
    <name evidence="5" type="ORF">GCM10022419_093220</name>
</gene>
<dbReference type="Proteomes" id="UP001500630">
    <property type="component" value="Unassembled WGS sequence"/>
</dbReference>
<dbReference type="PANTHER" id="PTHR30146">
    <property type="entry name" value="LACI-RELATED TRANSCRIPTIONAL REPRESSOR"/>
    <property type="match status" value="1"/>
</dbReference>
<proteinExistence type="predicted"/>
<dbReference type="InterPro" id="IPR028082">
    <property type="entry name" value="Peripla_BP_I"/>
</dbReference>
<dbReference type="Pfam" id="PF00356">
    <property type="entry name" value="LacI"/>
    <property type="match status" value="1"/>
</dbReference>
<keyword evidence="3" id="KW-0804">Transcription</keyword>
<dbReference type="SMART" id="SM00354">
    <property type="entry name" value="HTH_LACI"/>
    <property type="match status" value="1"/>
</dbReference>
<dbReference type="InterPro" id="IPR000843">
    <property type="entry name" value="HTH_LacI"/>
</dbReference>
<evidence type="ECO:0000313" key="5">
    <source>
        <dbReference type="EMBL" id="GAA3595308.1"/>
    </source>
</evidence>
<dbReference type="InterPro" id="IPR046335">
    <property type="entry name" value="LacI/GalR-like_sensor"/>
</dbReference>
<dbReference type="CDD" id="cd06288">
    <property type="entry name" value="PBP1_sucrose_transcription_regulator"/>
    <property type="match status" value="1"/>
</dbReference>
<dbReference type="SUPFAM" id="SSF47413">
    <property type="entry name" value="lambda repressor-like DNA-binding domains"/>
    <property type="match status" value="1"/>
</dbReference>
<dbReference type="PROSITE" id="PS50932">
    <property type="entry name" value="HTH_LACI_2"/>
    <property type="match status" value="1"/>
</dbReference>
<evidence type="ECO:0000256" key="2">
    <source>
        <dbReference type="ARBA" id="ARBA00023125"/>
    </source>
</evidence>
<dbReference type="CDD" id="cd01392">
    <property type="entry name" value="HTH_LacI"/>
    <property type="match status" value="1"/>
</dbReference>
<keyword evidence="1" id="KW-0805">Transcription regulation</keyword>
<evidence type="ECO:0000256" key="3">
    <source>
        <dbReference type="ARBA" id="ARBA00023163"/>
    </source>
</evidence>
<dbReference type="PROSITE" id="PS00356">
    <property type="entry name" value="HTH_LACI_1"/>
    <property type="match status" value="1"/>
</dbReference>
<accession>A0ABP6Z2E9</accession>
<keyword evidence="6" id="KW-1185">Reference proteome</keyword>
<dbReference type="Gene3D" id="1.10.260.40">
    <property type="entry name" value="lambda repressor-like DNA-binding domains"/>
    <property type="match status" value="1"/>
</dbReference>
<dbReference type="Gene3D" id="3.40.50.2300">
    <property type="match status" value="2"/>
</dbReference>
<comment type="caution">
    <text evidence="5">The sequence shown here is derived from an EMBL/GenBank/DDBJ whole genome shotgun (WGS) entry which is preliminary data.</text>
</comment>